<evidence type="ECO:0000256" key="1">
    <source>
        <dbReference type="PROSITE-ProRule" id="PRU00285"/>
    </source>
</evidence>
<evidence type="ECO:0000259" key="4">
    <source>
        <dbReference type="PROSITE" id="PS01031"/>
    </source>
</evidence>
<dbReference type="InterPro" id="IPR008978">
    <property type="entry name" value="HSP20-like_chaperone"/>
</dbReference>
<feature type="compositionally biased region" description="Acidic residues" evidence="3">
    <location>
        <begin position="124"/>
        <end position="137"/>
    </location>
</feature>
<dbReference type="PROSITE" id="PS01031">
    <property type="entry name" value="SHSP"/>
    <property type="match status" value="1"/>
</dbReference>
<dbReference type="SUPFAM" id="SSF49764">
    <property type="entry name" value="HSP20-like chaperones"/>
    <property type="match status" value="1"/>
</dbReference>
<evidence type="ECO:0000256" key="3">
    <source>
        <dbReference type="SAM" id="MobiDB-lite"/>
    </source>
</evidence>
<feature type="domain" description="SHSP" evidence="4">
    <location>
        <begin position="21"/>
        <end position="123"/>
    </location>
</feature>
<reference evidence="5" key="1">
    <citation type="submission" date="2020-02" db="EMBL/GenBank/DDBJ databases">
        <authorList>
            <person name="Scholz U."/>
            <person name="Mascher M."/>
            <person name="Fiebig A."/>
        </authorList>
    </citation>
    <scope>NUCLEOTIDE SEQUENCE</scope>
</reference>
<sequence>MDQRWKTKNEREKAPASLETATSVELRPSIEWTSTPTAHILRVRIPGFTKEDLRVLIDSSGRLKVTGKKTTSEAEEFLSESFELPQDSDSDKITGWYEDDCISLIIPKKPTESISSRIGVLVDGGDDDDDDGDEIEEDPVRGGGRGDGEKTNPSEKKRISWGQGFQEVLSKHGLLEKLNRNKKIIAVAVSAFALGFYMSRKLRSRA</sequence>
<protein>
    <recommendedName>
        <fullName evidence="4">SHSP domain-containing protein</fullName>
    </recommendedName>
</protein>
<keyword evidence="6" id="KW-1185">Reference proteome</keyword>
<name>A0A7I8KZ69_SPIIN</name>
<dbReference type="AlphaFoldDB" id="A0A7I8KZ69"/>
<dbReference type="OrthoDB" id="1431247at2759"/>
<dbReference type="Proteomes" id="UP000663760">
    <property type="component" value="Chromosome 9"/>
</dbReference>
<organism evidence="5 6">
    <name type="scientific">Spirodela intermedia</name>
    <name type="common">Intermediate duckweed</name>
    <dbReference type="NCBI Taxonomy" id="51605"/>
    <lineage>
        <taxon>Eukaryota</taxon>
        <taxon>Viridiplantae</taxon>
        <taxon>Streptophyta</taxon>
        <taxon>Embryophyta</taxon>
        <taxon>Tracheophyta</taxon>
        <taxon>Spermatophyta</taxon>
        <taxon>Magnoliopsida</taxon>
        <taxon>Liliopsida</taxon>
        <taxon>Araceae</taxon>
        <taxon>Lemnoideae</taxon>
        <taxon>Spirodela</taxon>
    </lineage>
</organism>
<evidence type="ECO:0000256" key="2">
    <source>
        <dbReference type="RuleBase" id="RU003616"/>
    </source>
</evidence>
<feature type="compositionally biased region" description="Basic and acidic residues" evidence="3">
    <location>
        <begin position="1"/>
        <end position="14"/>
    </location>
</feature>
<dbReference type="Pfam" id="PF00011">
    <property type="entry name" value="HSP20"/>
    <property type="match status" value="1"/>
</dbReference>
<feature type="compositionally biased region" description="Basic and acidic residues" evidence="3">
    <location>
        <begin position="138"/>
        <end position="158"/>
    </location>
</feature>
<evidence type="ECO:0000313" key="5">
    <source>
        <dbReference type="EMBL" id="CAA7402991.1"/>
    </source>
</evidence>
<feature type="region of interest" description="Disordered" evidence="3">
    <location>
        <begin position="1"/>
        <end position="22"/>
    </location>
</feature>
<accession>A0A7I8KZ69</accession>
<comment type="similarity">
    <text evidence="1 2">Belongs to the small heat shock protein (HSP20) family.</text>
</comment>
<proteinExistence type="inferred from homology"/>
<gene>
    <name evidence="5" type="ORF">SI8410_09013669</name>
</gene>
<dbReference type="EMBL" id="LR746272">
    <property type="protein sequence ID" value="CAA7402991.1"/>
    <property type="molecule type" value="Genomic_DNA"/>
</dbReference>
<feature type="region of interest" description="Disordered" evidence="3">
    <location>
        <begin position="119"/>
        <end position="159"/>
    </location>
</feature>
<dbReference type="InterPro" id="IPR002068">
    <property type="entry name" value="A-crystallin/Hsp20_dom"/>
</dbReference>
<evidence type="ECO:0000313" key="6">
    <source>
        <dbReference type="Proteomes" id="UP000663760"/>
    </source>
</evidence>
<dbReference type="Gene3D" id="2.60.40.790">
    <property type="match status" value="1"/>
</dbReference>